<organism evidence="1 2">
    <name type="scientific">Xyrichtys novacula</name>
    <name type="common">Pearly razorfish</name>
    <name type="synonym">Hemipteronotus novacula</name>
    <dbReference type="NCBI Taxonomy" id="13765"/>
    <lineage>
        <taxon>Eukaryota</taxon>
        <taxon>Metazoa</taxon>
        <taxon>Chordata</taxon>
        <taxon>Craniata</taxon>
        <taxon>Vertebrata</taxon>
        <taxon>Euteleostomi</taxon>
        <taxon>Actinopterygii</taxon>
        <taxon>Neopterygii</taxon>
        <taxon>Teleostei</taxon>
        <taxon>Neoteleostei</taxon>
        <taxon>Acanthomorphata</taxon>
        <taxon>Eupercaria</taxon>
        <taxon>Labriformes</taxon>
        <taxon>Labridae</taxon>
        <taxon>Xyrichtys</taxon>
    </lineage>
</organism>
<proteinExistence type="predicted"/>
<accession>A0AAV1FPW3</accession>
<evidence type="ECO:0000313" key="1">
    <source>
        <dbReference type="EMBL" id="CAJ1063208.1"/>
    </source>
</evidence>
<reference evidence="1" key="1">
    <citation type="submission" date="2023-08" db="EMBL/GenBank/DDBJ databases">
        <authorList>
            <person name="Alioto T."/>
            <person name="Alioto T."/>
            <person name="Gomez Garrido J."/>
        </authorList>
    </citation>
    <scope>NUCLEOTIDE SEQUENCE</scope>
</reference>
<evidence type="ECO:0000313" key="2">
    <source>
        <dbReference type="Proteomes" id="UP001178508"/>
    </source>
</evidence>
<dbReference type="Proteomes" id="UP001178508">
    <property type="component" value="Chromosome 9"/>
</dbReference>
<gene>
    <name evidence="1" type="ORF">XNOV1_A024765</name>
</gene>
<protein>
    <submittedName>
        <fullName evidence="1">Uncharacterized protein</fullName>
    </submittedName>
</protein>
<keyword evidence="2" id="KW-1185">Reference proteome</keyword>
<dbReference type="AlphaFoldDB" id="A0AAV1FPW3"/>
<name>A0AAV1FPW3_XYRNO</name>
<sequence>MENEWWLKKAEEIQRNADDNNAHAFYEAVKSLYGPQKRNIAPVRSADSSVLFKDKEQILERWAELFDALLNTTNPSDPSVLDALPDLPPVPSLDEPPKFTEVFSAIRSLKNNKSPGPDGLLAEIFKKGGNLCIRQLFLFICNT</sequence>
<dbReference type="EMBL" id="OY660872">
    <property type="protein sequence ID" value="CAJ1063208.1"/>
    <property type="molecule type" value="Genomic_DNA"/>
</dbReference>